<dbReference type="Bgee" id="ENSMODG00000027994">
    <property type="expression patterns" value="Expressed in lung and 18 other cell types or tissues"/>
</dbReference>
<protein>
    <submittedName>
        <fullName evidence="2">Uncharacterized protein</fullName>
    </submittedName>
</protein>
<evidence type="ECO:0000313" key="2">
    <source>
        <dbReference type="Ensembl" id="ENSMODP00000039855.2"/>
    </source>
</evidence>
<feature type="compositionally biased region" description="Low complexity" evidence="1">
    <location>
        <begin position="76"/>
        <end position="93"/>
    </location>
</feature>
<evidence type="ECO:0000256" key="1">
    <source>
        <dbReference type="SAM" id="MobiDB-lite"/>
    </source>
</evidence>
<dbReference type="STRING" id="13616.ENSMODP00000039855"/>
<dbReference type="GeneTree" id="ENSGT00950000185857"/>
<keyword evidence="3" id="KW-1185">Reference proteome</keyword>
<reference evidence="2 3" key="1">
    <citation type="journal article" date="2007" name="Nature">
        <title>Genome of the marsupial Monodelphis domestica reveals innovation in non-coding sequences.</title>
        <authorList>
            <person name="Mikkelsen T.S."/>
            <person name="Wakefield M.J."/>
            <person name="Aken B."/>
            <person name="Amemiya C.T."/>
            <person name="Chang J.L."/>
            <person name="Duke S."/>
            <person name="Garber M."/>
            <person name="Gentles A.J."/>
            <person name="Goodstadt L."/>
            <person name="Heger A."/>
            <person name="Jurka J."/>
            <person name="Kamal M."/>
            <person name="Mauceli E."/>
            <person name="Searle S.M."/>
            <person name="Sharpe T."/>
            <person name="Baker M.L."/>
            <person name="Batzer M.A."/>
            <person name="Benos P.V."/>
            <person name="Belov K."/>
            <person name="Clamp M."/>
            <person name="Cook A."/>
            <person name="Cuff J."/>
            <person name="Das R."/>
            <person name="Davidow L."/>
            <person name="Deakin J.E."/>
            <person name="Fazzari M.J."/>
            <person name="Glass J.L."/>
            <person name="Grabherr M."/>
            <person name="Greally J.M."/>
            <person name="Gu W."/>
            <person name="Hore T.A."/>
            <person name="Huttley G.A."/>
            <person name="Kleber M."/>
            <person name="Jirtle R.L."/>
            <person name="Koina E."/>
            <person name="Lee J.T."/>
            <person name="Mahony S."/>
            <person name="Marra M.A."/>
            <person name="Miller R.D."/>
            <person name="Nicholls R.D."/>
            <person name="Oda M."/>
            <person name="Papenfuss A.T."/>
            <person name="Parra Z.E."/>
            <person name="Pollock D.D."/>
            <person name="Ray D.A."/>
            <person name="Schein J.E."/>
            <person name="Speed T.P."/>
            <person name="Thompson K."/>
            <person name="VandeBerg J.L."/>
            <person name="Wade C.M."/>
            <person name="Walker J.A."/>
            <person name="Waters P.D."/>
            <person name="Webber C."/>
            <person name="Weidman J.R."/>
            <person name="Xie X."/>
            <person name="Zody M.C."/>
            <person name="Baldwin J."/>
            <person name="Abdouelleil A."/>
            <person name="Abdulkadir J."/>
            <person name="Abebe A."/>
            <person name="Abera B."/>
            <person name="Abreu J."/>
            <person name="Acer S.C."/>
            <person name="Aftuck L."/>
            <person name="Alexander A."/>
            <person name="An P."/>
            <person name="Anderson E."/>
            <person name="Anderson S."/>
            <person name="Arachi H."/>
            <person name="Azer M."/>
            <person name="Bachantsang P."/>
            <person name="Barry A."/>
            <person name="Bayul T."/>
            <person name="Berlin A."/>
            <person name="Bessette D."/>
            <person name="Bloom T."/>
            <person name="Bloom T."/>
            <person name="Boguslavskiy L."/>
            <person name="Bonnet C."/>
            <person name="Boukhgalter B."/>
            <person name="Bourzgui I."/>
            <person name="Brown A."/>
            <person name="Cahill P."/>
            <person name="Channer S."/>
            <person name="Cheshatsang Y."/>
            <person name="Chuda L."/>
            <person name="Citroen M."/>
            <person name="Collymore A."/>
            <person name="Cooke P."/>
            <person name="Costello M."/>
            <person name="D'Aco K."/>
            <person name="Daza R."/>
            <person name="De Haan G."/>
            <person name="DeGray S."/>
            <person name="DeMaso C."/>
            <person name="Dhargay N."/>
            <person name="Dooley K."/>
            <person name="Dooley E."/>
            <person name="Doricent M."/>
            <person name="Dorje P."/>
            <person name="Dorjee K."/>
            <person name="Dupes A."/>
            <person name="Elong R."/>
            <person name="Falk J."/>
            <person name="Farina A."/>
            <person name="Faro S."/>
            <person name="Ferguson D."/>
            <person name="Fisher S."/>
            <person name="Foley C.D."/>
            <person name="Franke A."/>
            <person name="Friedrich D."/>
            <person name="Gadbois L."/>
            <person name="Gearin G."/>
            <person name="Gearin C.R."/>
            <person name="Giannoukos G."/>
            <person name="Goode T."/>
            <person name="Graham J."/>
            <person name="Grandbois E."/>
            <person name="Grewal S."/>
            <person name="Gyaltsen K."/>
            <person name="Hafez N."/>
            <person name="Hagos B."/>
            <person name="Hall J."/>
            <person name="Henson C."/>
            <person name="Hollinger A."/>
            <person name="Honan T."/>
            <person name="Huard M.D."/>
            <person name="Hughes L."/>
            <person name="Hurhula B."/>
            <person name="Husby M.E."/>
            <person name="Kamat A."/>
            <person name="Kanga B."/>
            <person name="Kashin S."/>
            <person name="Khazanovich D."/>
            <person name="Kisner P."/>
            <person name="Lance K."/>
            <person name="Lara M."/>
            <person name="Lee W."/>
            <person name="Lennon N."/>
            <person name="Letendre F."/>
            <person name="LeVine R."/>
            <person name="Lipovsky A."/>
            <person name="Liu X."/>
            <person name="Liu J."/>
            <person name="Liu S."/>
            <person name="Lokyitsang T."/>
            <person name="Lokyitsang Y."/>
            <person name="Lubonja R."/>
            <person name="Lui A."/>
            <person name="MacDonald P."/>
            <person name="Magnisalis V."/>
            <person name="Maru K."/>
            <person name="Matthews C."/>
            <person name="McCusker W."/>
            <person name="McDonough S."/>
            <person name="Mehta T."/>
            <person name="Meldrim J."/>
            <person name="Meneus L."/>
            <person name="Mihai O."/>
            <person name="Mihalev A."/>
            <person name="Mihova T."/>
            <person name="Mittelman R."/>
            <person name="Mlenga V."/>
            <person name="Montmayeur A."/>
            <person name="Mulrain L."/>
            <person name="Navidi A."/>
            <person name="Naylor J."/>
            <person name="Negash T."/>
            <person name="Nguyen T."/>
            <person name="Nguyen N."/>
            <person name="Nicol R."/>
            <person name="Norbu C."/>
            <person name="Norbu N."/>
            <person name="Novod N."/>
            <person name="O'Neill B."/>
            <person name="Osman S."/>
            <person name="Markiewicz E."/>
            <person name="Oyono O.L."/>
            <person name="Patti C."/>
            <person name="Phunkhang P."/>
            <person name="Pierre F."/>
            <person name="Priest M."/>
            <person name="Raghuraman S."/>
            <person name="Rege F."/>
            <person name="Reyes R."/>
            <person name="Rise C."/>
            <person name="Rogov P."/>
            <person name="Ross K."/>
            <person name="Ryan E."/>
            <person name="Settipalli S."/>
            <person name="Shea T."/>
            <person name="Sherpa N."/>
            <person name="Shi L."/>
            <person name="Shih D."/>
            <person name="Sparrow T."/>
            <person name="Spaulding J."/>
            <person name="Stalker J."/>
            <person name="Stange-Thomann N."/>
            <person name="Stavropoulos S."/>
            <person name="Stone C."/>
            <person name="Strader C."/>
            <person name="Tesfaye S."/>
            <person name="Thomson T."/>
            <person name="Thoulutsang Y."/>
            <person name="Thoulutsang D."/>
            <person name="Topham K."/>
            <person name="Topping I."/>
            <person name="Tsamla T."/>
            <person name="Vassiliev H."/>
            <person name="Vo A."/>
            <person name="Wangchuk T."/>
            <person name="Wangdi T."/>
            <person name="Weiand M."/>
            <person name="Wilkinson J."/>
            <person name="Wilson A."/>
            <person name="Yadav S."/>
            <person name="Young G."/>
            <person name="Yu Q."/>
            <person name="Zembek L."/>
            <person name="Zhong D."/>
            <person name="Zimmer A."/>
            <person name="Zwirko Z."/>
            <person name="Jaffe D.B."/>
            <person name="Alvarez P."/>
            <person name="Brockman W."/>
            <person name="Butler J."/>
            <person name="Chin C."/>
            <person name="Gnerre S."/>
            <person name="MacCallum I."/>
            <person name="Graves J.A."/>
            <person name="Ponting C.P."/>
            <person name="Breen M."/>
            <person name="Samollow P.B."/>
            <person name="Lander E.S."/>
            <person name="Lindblad-Toh K."/>
        </authorList>
    </citation>
    <scope>NUCLEOTIDE SEQUENCE [LARGE SCALE GENOMIC DNA]</scope>
</reference>
<accession>K7E254</accession>
<dbReference type="AlphaFoldDB" id="K7E254"/>
<evidence type="ECO:0000313" key="3">
    <source>
        <dbReference type="Proteomes" id="UP000002280"/>
    </source>
</evidence>
<proteinExistence type="predicted"/>
<organism evidence="2 3">
    <name type="scientific">Monodelphis domestica</name>
    <name type="common">Gray short-tailed opossum</name>
    <dbReference type="NCBI Taxonomy" id="13616"/>
    <lineage>
        <taxon>Eukaryota</taxon>
        <taxon>Metazoa</taxon>
        <taxon>Chordata</taxon>
        <taxon>Craniata</taxon>
        <taxon>Vertebrata</taxon>
        <taxon>Euteleostomi</taxon>
        <taxon>Mammalia</taxon>
        <taxon>Metatheria</taxon>
        <taxon>Didelphimorphia</taxon>
        <taxon>Didelphidae</taxon>
        <taxon>Monodelphis</taxon>
    </lineage>
</organism>
<name>K7E254_MONDO</name>
<dbReference type="InParanoid" id="K7E254"/>
<dbReference type="HOGENOM" id="CLU_1124222_0_0_1"/>
<feature type="region of interest" description="Disordered" evidence="1">
    <location>
        <begin position="1"/>
        <end position="96"/>
    </location>
</feature>
<feature type="compositionally biased region" description="Gly residues" evidence="1">
    <location>
        <begin position="11"/>
        <end position="42"/>
    </location>
</feature>
<dbReference type="Ensembl" id="ENSMODT00000042960.2">
    <property type="protein sequence ID" value="ENSMODP00000039855.2"/>
    <property type="gene ID" value="ENSMODG00000027994.2"/>
</dbReference>
<reference evidence="2" key="3">
    <citation type="submission" date="2025-09" db="UniProtKB">
        <authorList>
            <consortium name="Ensembl"/>
        </authorList>
    </citation>
    <scope>IDENTIFICATION</scope>
</reference>
<dbReference type="Proteomes" id="UP000002280">
    <property type="component" value="Chromosome 3"/>
</dbReference>
<dbReference type="eggNOG" id="KOG2221">
    <property type="taxonomic scope" value="Eukaryota"/>
</dbReference>
<sequence length="178" mass="17734">MGALQRRGLRVGCGGGSGPGSGGSRGDSGGGGRGRAGPGRAGGRAMAKSRGENGPRSPGPDGSLSGTRESLAPGPDAASAADELSSLGSDSEANGFAERRTDKFGFLVGAQGDPGSLHSPGCLLPVRLPGGLGPREHLEQLWMPEAISVLPPAPSHPWGGPASIEQTSHVLWPGRNTC</sequence>
<reference evidence="2" key="2">
    <citation type="submission" date="2025-08" db="UniProtKB">
        <authorList>
            <consortium name="Ensembl"/>
        </authorList>
    </citation>
    <scope>IDENTIFICATION</scope>
</reference>